<protein>
    <submittedName>
        <fullName evidence="1">Uncharacterized protein</fullName>
    </submittedName>
</protein>
<evidence type="ECO:0000313" key="1">
    <source>
        <dbReference type="EMBL" id="KAH9418856.1"/>
    </source>
</evidence>
<organism evidence="1 2">
    <name type="scientific">Dermatophagoides pteronyssinus</name>
    <name type="common">European house dust mite</name>
    <dbReference type="NCBI Taxonomy" id="6956"/>
    <lineage>
        <taxon>Eukaryota</taxon>
        <taxon>Metazoa</taxon>
        <taxon>Ecdysozoa</taxon>
        <taxon>Arthropoda</taxon>
        <taxon>Chelicerata</taxon>
        <taxon>Arachnida</taxon>
        <taxon>Acari</taxon>
        <taxon>Acariformes</taxon>
        <taxon>Sarcoptiformes</taxon>
        <taxon>Astigmata</taxon>
        <taxon>Psoroptidia</taxon>
        <taxon>Analgoidea</taxon>
        <taxon>Pyroglyphidae</taxon>
        <taxon>Dermatophagoidinae</taxon>
        <taxon>Dermatophagoides</taxon>
    </lineage>
</organism>
<dbReference type="EMBL" id="NJHN03000062">
    <property type="protein sequence ID" value="KAH9418856.1"/>
    <property type="molecule type" value="Genomic_DNA"/>
</dbReference>
<name>A0ABQ8J920_DERPT</name>
<gene>
    <name evidence="1" type="ORF">DERP_004182</name>
</gene>
<reference evidence="1 2" key="2">
    <citation type="journal article" date="2022" name="Mol. Biol. Evol.">
        <title>Comparative Genomics Reveals Insights into the Divergent Evolution of Astigmatic Mites and Household Pest Adaptations.</title>
        <authorList>
            <person name="Xiong Q."/>
            <person name="Wan A.T."/>
            <person name="Liu X."/>
            <person name="Fung C.S."/>
            <person name="Xiao X."/>
            <person name="Malainual N."/>
            <person name="Hou J."/>
            <person name="Wang L."/>
            <person name="Wang M."/>
            <person name="Yang K.Y."/>
            <person name="Cui Y."/>
            <person name="Leung E.L."/>
            <person name="Nong W."/>
            <person name="Shin S.K."/>
            <person name="Au S.W."/>
            <person name="Jeong K.Y."/>
            <person name="Chew F.T."/>
            <person name="Hui J.H."/>
            <person name="Leung T.F."/>
            <person name="Tungtrongchitr A."/>
            <person name="Zhong N."/>
            <person name="Liu Z."/>
            <person name="Tsui S.K."/>
        </authorList>
    </citation>
    <scope>NUCLEOTIDE SEQUENCE [LARGE SCALE GENOMIC DNA]</scope>
    <source>
        <strain evidence="1">Derp</strain>
    </source>
</reference>
<proteinExistence type="predicted"/>
<evidence type="ECO:0000313" key="2">
    <source>
        <dbReference type="Proteomes" id="UP000887458"/>
    </source>
</evidence>
<comment type="caution">
    <text evidence="1">The sequence shown here is derived from an EMBL/GenBank/DDBJ whole genome shotgun (WGS) entry which is preliminary data.</text>
</comment>
<dbReference type="Proteomes" id="UP000887458">
    <property type="component" value="Unassembled WGS sequence"/>
</dbReference>
<reference evidence="1 2" key="1">
    <citation type="journal article" date="2018" name="J. Allergy Clin. Immunol.">
        <title>High-quality assembly of Dermatophagoides pteronyssinus genome and transcriptome reveals a wide range of novel allergens.</title>
        <authorList>
            <person name="Liu X.Y."/>
            <person name="Yang K.Y."/>
            <person name="Wang M.Q."/>
            <person name="Kwok J.S."/>
            <person name="Zeng X."/>
            <person name="Yang Z."/>
            <person name="Xiao X.J."/>
            <person name="Lau C.P."/>
            <person name="Li Y."/>
            <person name="Huang Z.M."/>
            <person name="Ba J.G."/>
            <person name="Yim A.K."/>
            <person name="Ouyang C.Y."/>
            <person name="Ngai S.M."/>
            <person name="Chan T.F."/>
            <person name="Leung E.L."/>
            <person name="Liu L."/>
            <person name="Liu Z.G."/>
            <person name="Tsui S.K."/>
        </authorList>
    </citation>
    <scope>NUCLEOTIDE SEQUENCE [LARGE SCALE GENOMIC DNA]</scope>
    <source>
        <strain evidence="1">Derp</strain>
    </source>
</reference>
<sequence length="63" mass="7570">MYLILSLDTKLDYYLLATFNDDNLYMYVIYPSYIYAQLYIHNVIDISSRCNDVDDKIFNEPDK</sequence>
<accession>A0ABQ8J920</accession>
<keyword evidence="2" id="KW-1185">Reference proteome</keyword>